<dbReference type="GO" id="GO:0003735">
    <property type="term" value="F:structural constituent of ribosome"/>
    <property type="evidence" value="ECO:0007669"/>
    <property type="project" value="InterPro"/>
</dbReference>
<dbReference type="GO" id="GO:0005840">
    <property type="term" value="C:ribosome"/>
    <property type="evidence" value="ECO:0007669"/>
    <property type="project" value="UniProtKB-KW"/>
</dbReference>
<dbReference type="GO" id="GO:0015217">
    <property type="term" value="F:ADP transmembrane transporter activity"/>
    <property type="evidence" value="ECO:0007669"/>
    <property type="project" value="TreeGrafter"/>
</dbReference>
<feature type="transmembrane region" description="Helical" evidence="14">
    <location>
        <begin position="12"/>
        <end position="32"/>
    </location>
</feature>
<keyword evidence="4 13" id="KW-0813">Transport</keyword>
<sequence>MTGQSKPAISPWGGAVAGATGAVLANALVYPLDIVKTKLQVQEPPKAGAPRSVSDAPHYTSTWDAISRILKDEGIEGLYTGMSGALLGVASTNFAYFYWYTIVRSVYTNYTKSIAANSTATELALGAFAGALAQLFTIPVAVVTTRQQTASKADRRGLLATAKEVIEGPDGVSGLWRGLKASLVLVVNPAITYGAYERLKESFYPGRTSLRPWEAFILGATSKALATIATQPLIVAKVGLQSKPPPSRNGKPFESFGEVMAFIVKNEGLIGLFKGIGPQITKGFLVQGILMMTKERVELLFVLFFRWLASLRSKHVPQAAAAVASQVATSAKSKNSSQHNQTAKAHRNGFVSLVILLNPITILNISNSIKKPKTSRYPSLKGTDPKFRRNHRHALHGTQKALKEAKEGN</sequence>
<evidence type="ECO:0000256" key="4">
    <source>
        <dbReference type="ARBA" id="ARBA00022448"/>
    </source>
</evidence>
<dbReference type="VEuPathDB" id="FungiDB:CCM_05810"/>
<keyword evidence="7" id="KW-0496">Mitochondrion</keyword>
<reference evidence="15 16" key="1">
    <citation type="journal article" date="2017" name="BMC Genomics">
        <title>Chromosome level assembly and secondary metabolite potential of the parasitic fungus Cordyceps militaris.</title>
        <authorList>
            <person name="Kramer G.J."/>
            <person name="Nodwell J.R."/>
        </authorList>
    </citation>
    <scope>NUCLEOTIDE SEQUENCE [LARGE SCALE GENOMIC DNA]</scope>
    <source>
        <strain evidence="15 16">ATCC 34164</strain>
    </source>
</reference>
<keyword evidence="8" id="KW-0689">Ribosomal protein</keyword>
<evidence type="ECO:0000256" key="10">
    <source>
        <dbReference type="ARBA" id="ARBA00023136"/>
    </source>
</evidence>
<gene>
    <name evidence="15" type="ORF">A9K55_003186</name>
</gene>
<dbReference type="OrthoDB" id="446044at2759"/>
<feature type="repeat" description="Solcar" evidence="12">
    <location>
        <begin position="210"/>
        <end position="300"/>
    </location>
</feature>
<keyword evidence="11" id="KW-0687">Ribonucleoprotein</keyword>
<evidence type="ECO:0000256" key="1">
    <source>
        <dbReference type="ARBA" id="ARBA00004141"/>
    </source>
</evidence>
<dbReference type="InterPro" id="IPR018108">
    <property type="entry name" value="MCP_transmembrane"/>
</dbReference>
<dbReference type="GO" id="GO:0016020">
    <property type="term" value="C:membrane"/>
    <property type="evidence" value="ECO:0007669"/>
    <property type="project" value="UniProtKB-SubCell"/>
</dbReference>
<keyword evidence="7" id="KW-0999">Mitochondrion inner membrane</keyword>
<dbReference type="PANTHER" id="PTHR45939:SF1">
    <property type="entry name" value="MITOCHONDRIAL THIAMINE PYROPHOSPHATE CARRIER 1-RELATED"/>
    <property type="match status" value="1"/>
</dbReference>
<evidence type="ECO:0000256" key="12">
    <source>
        <dbReference type="PROSITE-ProRule" id="PRU00282"/>
    </source>
</evidence>
<evidence type="ECO:0000256" key="13">
    <source>
        <dbReference type="RuleBase" id="RU000488"/>
    </source>
</evidence>
<organism evidence="15 16">
    <name type="scientific">Cordyceps militaris</name>
    <name type="common">Caterpillar fungus</name>
    <name type="synonym">Clavaria militaris</name>
    <dbReference type="NCBI Taxonomy" id="73501"/>
    <lineage>
        <taxon>Eukaryota</taxon>
        <taxon>Fungi</taxon>
        <taxon>Dikarya</taxon>
        <taxon>Ascomycota</taxon>
        <taxon>Pezizomycotina</taxon>
        <taxon>Sordariomycetes</taxon>
        <taxon>Hypocreomycetidae</taxon>
        <taxon>Hypocreales</taxon>
        <taxon>Cordycipitaceae</taxon>
        <taxon>Cordyceps</taxon>
    </lineage>
</organism>
<feature type="repeat" description="Solcar" evidence="12">
    <location>
        <begin position="9"/>
        <end position="106"/>
    </location>
</feature>
<dbReference type="VEuPathDB" id="FungiDB:CCM_05811"/>
<evidence type="ECO:0000256" key="9">
    <source>
        <dbReference type="ARBA" id="ARBA00022989"/>
    </source>
</evidence>
<dbReference type="GO" id="GO:1990904">
    <property type="term" value="C:ribonucleoprotein complex"/>
    <property type="evidence" value="ECO:0007669"/>
    <property type="project" value="UniProtKB-KW"/>
</dbReference>
<evidence type="ECO:0000256" key="6">
    <source>
        <dbReference type="ARBA" id="ARBA00022737"/>
    </source>
</evidence>
<dbReference type="Gene3D" id="6.10.140.1730">
    <property type="match status" value="1"/>
</dbReference>
<dbReference type="PROSITE" id="PS50920">
    <property type="entry name" value="SOLCAR"/>
    <property type="match status" value="3"/>
</dbReference>
<dbReference type="InterPro" id="IPR002673">
    <property type="entry name" value="Ribosomal_eL29"/>
</dbReference>
<evidence type="ECO:0000256" key="8">
    <source>
        <dbReference type="ARBA" id="ARBA00022980"/>
    </source>
</evidence>
<dbReference type="AlphaFoldDB" id="A0A2H4S6B8"/>
<dbReference type="InterPro" id="IPR023395">
    <property type="entry name" value="MCP_dom_sf"/>
</dbReference>
<feature type="repeat" description="Solcar" evidence="12">
    <location>
        <begin position="117"/>
        <end position="202"/>
    </location>
</feature>
<feature type="transmembrane region" description="Helical" evidence="14">
    <location>
        <begin position="78"/>
        <end position="103"/>
    </location>
</feature>
<evidence type="ECO:0000313" key="16">
    <source>
        <dbReference type="Proteomes" id="UP000323067"/>
    </source>
</evidence>
<evidence type="ECO:0000256" key="2">
    <source>
        <dbReference type="ARBA" id="ARBA00006375"/>
    </source>
</evidence>
<dbReference type="Pfam" id="PF00153">
    <property type="entry name" value="Mito_carr"/>
    <property type="match status" value="3"/>
</dbReference>
<dbReference type="PANTHER" id="PTHR45939">
    <property type="entry name" value="PEROXISOMAL MEMBRANE PROTEIN PMP34-RELATED"/>
    <property type="match status" value="1"/>
</dbReference>
<dbReference type="EMBL" id="CP023322">
    <property type="protein sequence ID" value="ATY58644.1"/>
    <property type="molecule type" value="Genomic_DNA"/>
</dbReference>
<comment type="similarity">
    <text evidence="3">Belongs to the eukaryotic ribosomal protein eL29 family.</text>
</comment>
<evidence type="ECO:0000256" key="11">
    <source>
        <dbReference type="ARBA" id="ARBA00023274"/>
    </source>
</evidence>
<evidence type="ECO:0000256" key="14">
    <source>
        <dbReference type="SAM" id="Phobius"/>
    </source>
</evidence>
<dbReference type="Gene3D" id="1.50.40.10">
    <property type="entry name" value="Mitochondrial carrier domain"/>
    <property type="match status" value="1"/>
</dbReference>
<evidence type="ECO:0000256" key="3">
    <source>
        <dbReference type="ARBA" id="ARBA00010247"/>
    </source>
</evidence>
<dbReference type="Proteomes" id="UP000323067">
    <property type="component" value="Chromosome iv"/>
</dbReference>
<keyword evidence="9 14" id="KW-1133">Transmembrane helix</keyword>
<keyword evidence="6" id="KW-0677">Repeat</keyword>
<protein>
    <submittedName>
        <fullName evidence="15">Mitochondrial substrate carrier</fullName>
    </submittedName>
</protein>
<dbReference type="SUPFAM" id="SSF103506">
    <property type="entry name" value="Mitochondrial carrier"/>
    <property type="match status" value="1"/>
</dbReference>
<keyword evidence="10 12" id="KW-0472">Membrane</keyword>
<accession>A0A2H4S6B8</accession>
<evidence type="ECO:0000256" key="7">
    <source>
        <dbReference type="ARBA" id="ARBA00022792"/>
    </source>
</evidence>
<comment type="subcellular location">
    <subcellularLocation>
        <location evidence="1">Membrane</location>
        <topology evidence="1">Multi-pass membrane protein</topology>
    </subcellularLocation>
</comment>
<evidence type="ECO:0000313" key="15">
    <source>
        <dbReference type="EMBL" id="ATY58644.1"/>
    </source>
</evidence>
<name>A0A2H4S6B8_CORMI</name>
<comment type="similarity">
    <text evidence="2 13">Belongs to the mitochondrial carrier (TC 2.A.29) family.</text>
</comment>
<proteinExistence type="inferred from homology"/>
<keyword evidence="5 12" id="KW-0812">Transmembrane</keyword>
<dbReference type="GO" id="GO:0006412">
    <property type="term" value="P:translation"/>
    <property type="evidence" value="ECO:0007669"/>
    <property type="project" value="InterPro"/>
</dbReference>
<dbReference type="VEuPathDB" id="FungiDB:A9K55_003186"/>
<dbReference type="InterPro" id="IPR052217">
    <property type="entry name" value="Mito/Peroxisomal_Carrier"/>
</dbReference>
<evidence type="ECO:0000256" key="5">
    <source>
        <dbReference type="ARBA" id="ARBA00022692"/>
    </source>
</evidence>
<feature type="transmembrane region" description="Helical" evidence="14">
    <location>
        <begin position="123"/>
        <end position="145"/>
    </location>
</feature>
<dbReference type="Pfam" id="PF01779">
    <property type="entry name" value="Ribosomal_L29e"/>
    <property type="match status" value="2"/>
</dbReference>